<dbReference type="KEGG" id="kol:Kole_0476"/>
<dbReference type="RefSeq" id="WP_012744986.1">
    <property type="nucleotide sequence ID" value="NC_012785.1"/>
</dbReference>
<feature type="domain" description="Radical SAM core" evidence="5">
    <location>
        <begin position="20"/>
        <end position="244"/>
    </location>
</feature>
<dbReference type="CDD" id="cd01335">
    <property type="entry name" value="Radical_SAM"/>
    <property type="match status" value="1"/>
</dbReference>
<dbReference type="SFLD" id="SFLDG01098">
    <property type="entry name" value="Uncharacterised_Radical_SAM_Su"/>
    <property type="match status" value="1"/>
</dbReference>
<dbReference type="PROSITE" id="PS51918">
    <property type="entry name" value="RADICAL_SAM"/>
    <property type="match status" value="1"/>
</dbReference>
<dbReference type="Proteomes" id="UP000002382">
    <property type="component" value="Chromosome"/>
</dbReference>
<dbReference type="InterPro" id="IPR058240">
    <property type="entry name" value="rSAM_sf"/>
</dbReference>
<keyword evidence="1" id="KW-0949">S-adenosyl-L-methionine</keyword>
<name>C5CE91_KOSOT</name>
<dbReference type="HOGENOM" id="CLU_054041_0_0_0"/>
<dbReference type="SFLD" id="SFLDS00029">
    <property type="entry name" value="Radical_SAM"/>
    <property type="match status" value="1"/>
</dbReference>
<dbReference type="AlphaFoldDB" id="C5CE91"/>
<sequence length="317" mass="35693">MIRISVGTAKVMGLTDLQIDVLPTTGYFMIGQSCIYDCAFCSQSRTSHTRSDQLSRVTWPEYDLEQVMKHLSTTTDREVIRRICLQVVHQPGIKDTVQKILHRLSQSSELPICVCMRVNHVKEAAELIESGAERVCIALDAANPRVYEQIKNGSWHNRMKLIEEAAAMFPGHISTHLIVGLGETEKEMVETIQHMYQIGVTVGLFAFTPIRGTRMSKNPSPPLDQYRRIQVAHWLIRHGICDGSNFSYKNGSITGFGLSSKELLKHLADGEAFRTSGCPDCNRPYYNERPGGPMYNYPRPLTPDEITKAIAELKIKL</sequence>
<evidence type="ECO:0000256" key="2">
    <source>
        <dbReference type="ARBA" id="ARBA00022723"/>
    </source>
</evidence>
<keyword evidence="7" id="KW-1185">Reference proteome</keyword>
<keyword evidence="2" id="KW-0479">Metal-binding</keyword>
<evidence type="ECO:0000256" key="3">
    <source>
        <dbReference type="ARBA" id="ARBA00023004"/>
    </source>
</evidence>
<proteinExistence type="predicted"/>
<gene>
    <name evidence="6" type="ordered locus">Kole_0476</name>
</gene>
<evidence type="ECO:0000313" key="7">
    <source>
        <dbReference type="Proteomes" id="UP000002382"/>
    </source>
</evidence>
<dbReference type="InterPro" id="IPR034422">
    <property type="entry name" value="HydE/PylB-like"/>
</dbReference>
<reference evidence="6 7" key="2">
    <citation type="journal article" date="2011" name="J. Bacteriol.">
        <title>Genome Sequence of Kosmotoga olearia Strain TBF 19.5.1, a Thermophilic Bacterium with a Wide Growth Temperature Range, Isolated from the Troll B Oil Platform in the North Sea.</title>
        <authorList>
            <person name="Swithers K.S."/>
            <person name="Dipippo J.L."/>
            <person name="Bruce D.C."/>
            <person name="Detter C."/>
            <person name="Tapia R."/>
            <person name="Han S."/>
            <person name="Goodwin L.A."/>
            <person name="Han J."/>
            <person name="Woyke T."/>
            <person name="Pitluck S."/>
            <person name="Pennacchio L."/>
            <person name="Nolan M."/>
            <person name="Mikhailova N."/>
            <person name="Land M.L."/>
            <person name="Nesbo C.L."/>
            <person name="Gogarten J.P."/>
            <person name="Noll K.M."/>
        </authorList>
    </citation>
    <scope>NUCLEOTIDE SEQUENCE [LARGE SCALE GENOMIC DNA]</scope>
    <source>
        <strain evidence="7">ATCC BAA-1733 / DSM 21960 / TBF 19.5.1</strain>
    </source>
</reference>
<keyword evidence="3" id="KW-0408">Iron</keyword>
<accession>C5CE91</accession>
<dbReference type="Gene3D" id="3.20.20.70">
    <property type="entry name" value="Aldolase class I"/>
    <property type="match status" value="1"/>
</dbReference>
<dbReference type="GO" id="GO:0016740">
    <property type="term" value="F:transferase activity"/>
    <property type="evidence" value="ECO:0007669"/>
    <property type="project" value="TreeGrafter"/>
</dbReference>
<dbReference type="OrthoDB" id="5495221at2"/>
<evidence type="ECO:0000313" key="6">
    <source>
        <dbReference type="EMBL" id="ACR79199.1"/>
    </source>
</evidence>
<keyword evidence="4" id="KW-0411">Iron-sulfur</keyword>
<dbReference type="Pfam" id="PF04055">
    <property type="entry name" value="Radical_SAM"/>
    <property type="match status" value="1"/>
</dbReference>
<dbReference type="PROSITE" id="PS51257">
    <property type="entry name" value="PROKAR_LIPOPROTEIN"/>
    <property type="match status" value="1"/>
</dbReference>
<dbReference type="GO" id="GO:0051536">
    <property type="term" value="F:iron-sulfur cluster binding"/>
    <property type="evidence" value="ECO:0007669"/>
    <property type="project" value="UniProtKB-KW"/>
</dbReference>
<dbReference type="PANTHER" id="PTHR43726">
    <property type="entry name" value="3-METHYLORNITHINE SYNTHASE"/>
    <property type="match status" value="1"/>
</dbReference>
<dbReference type="eggNOG" id="COG2516">
    <property type="taxonomic scope" value="Bacteria"/>
</dbReference>
<organism evidence="6 7">
    <name type="scientific">Kosmotoga olearia (strain ATCC BAA-1733 / DSM 21960 / TBF 19.5.1)</name>
    <dbReference type="NCBI Taxonomy" id="521045"/>
    <lineage>
        <taxon>Bacteria</taxon>
        <taxon>Thermotogati</taxon>
        <taxon>Thermotogota</taxon>
        <taxon>Thermotogae</taxon>
        <taxon>Kosmotogales</taxon>
        <taxon>Kosmotogaceae</taxon>
        <taxon>Kosmotoga</taxon>
    </lineage>
</organism>
<dbReference type="GO" id="GO:0046872">
    <property type="term" value="F:metal ion binding"/>
    <property type="evidence" value="ECO:0007669"/>
    <property type="project" value="UniProtKB-KW"/>
</dbReference>
<evidence type="ECO:0000256" key="4">
    <source>
        <dbReference type="ARBA" id="ARBA00023014"/>
    </source>
</evidence>
<evidence type="ECO:0000256" key="1">
    <source>
        <dbReference type="ARBA" id="ARBA00022691"/>
    </source>
</evidence>
<dbReference type="EMBL" id="CP001634">
    <property type="protein sequence ID" value="ACR79199.1"/>
    <property type="molecule type" value="Genomic_DNA"/>
</dbReference>
<dbReference type="SMART" id="SM00729">
    <property type="entry name" value="Elp3"/>
    <property type="match status" value="1"/>
</dbReference>
<dbReference type="SUPFAM" id="SSF102114">
    <property type="entry name" value="Radical SAM enzymes"/>
    <property type="match status" value="1"/>
</dbReference>
<protein>
    <submittedName>
        <fullName evidence="6">Radical SAM domain protein</fullName>
    </submittedName>
</protein>
<dbReference type="InterPro" id="IPR007197">
    <property type="entry name" value="rSAM"/>
</dbReference>
<reference evidence="6 7" key="1">
    <citation type="submission" date="2009-06" db="EMBL/GenBank/DDBJ databases">
        <title>Complete sequence of Thermotogales bacterium TBF 19.5.1.</title>
        <authorList>
            <consortium name="US DOE Joint Genome Institute"/>
            <person name="Lucas S."/>
            <person name="Copeland A."/>
            <person name="Lapidus A."/>
            <person name="Glavina del Rio T."/>
            <person name="Tice H."/>
            <person name="Bruce D."/>
            <person name="Goodwin L."/>
            <person name="Pitluck S."/>
            <person name="Chertkov O."/>
            <person name="Brettin T."/>
            <person name="Detter J.C."/>
            <person name="Han C."/>
            <person name="Schmutz J."/>
            <person name="Larimer F."/>
            <person name="Land M."/>
            <person name="Hauser L."/>
            <person name="Kyrpides N."/>
            <person name="Ovchinnikova G."/>
            <person name="Noll K."/>
        </authorList>
    </citation>
    <scope>NUCLEOTIDE SEQUENCE [LARGE SCALE GENOMIC DNA]</scope>
    <source>
        <strain evidence="7">ATCC BAA-1733 / DSM 21960 / TBF 19.5.1</strain>
    </source>
</reference>
<dbReference type="STRING" id="521045.Kole_0476"/>
<dbReference type="InterPro" id="IPR013785">
    <property type="entry name" value="Aldolase_TIM"/>
</dbReference>
<dbReference type="InterPro" id="IPR006638">
    <property type="entry name" value="Elp3/MiaA/NifB-like_rSAM"/>
</dbReference>
<dbReference type="PANTHER" id="PTHR43726:SF1">
    <property type="entry name" value="BIOTIN SYNTHASE"/>
    <property type="match status" value="1"/>
</dbReference>
<evidence type="ECO:0000259" key="5">
    <source>
        <dbReference type="PROSITE" id="PS51918"/>
    </source>
</evidence>